<dbReference type="RefSeq" id="WP_109902309.1">
    <property type="nucleotide sequence ID" value="NZ_QGLE01000001.1"/>
</dbReference>
<evidence type="ECO:0000256" key="7">
    <source>
        <dbReference type="ARBA" id="ARBA00023136"/>
    </source>
</evidence>
<evidence type="ECO:0000256" key="9">
    <source>
        <dbReference type="RuleBase" id="RU363032"/>
    </source>
</evidence>
<dbReference type="Proteomes" id="UP000245461">
    <property type="component" value="Unassembled WGS sequence"/>
</dbReference>
<keyword evidence="7 9" id="KW-0472">Membrane</keyword>
<dbReference type="FunFam" id="1.10.3720.10:FF:000003">
    <property type="entry name" value="Aliphatic sulfonate ABC transporter permease"/>
    <property type="match status" value="1"/>
</dbReference>
<dbReference type="PANTHER" id="PTHR30151">
    <property type="entry name" value="ALKANE SULFONATE ABC TRANSPORTER-RELATED, MEMBRANE SUBUNIT"/>
    <property type="match status" value="1"/>
</dbReference>
<evidence type="ECO:0000256" key="4">
    <source>
        <dbReference type="ARBA" id="ARBA00022475"/>
    </source>
</evidence>
<keyword evidence="6 9" id="KW-1133">Transmembrane helix</keyword>
<dbReference type="InterPro" id="IPR000515">
    <property type="entry name" value="MetI-like"/>
</dbReference>
<dbReference type="Gene3D" id="1.10.3720.10">
    <property type="entry name" value="MetI-like"/>
    <property type="match status" value="1"/>
</dbReference>
<comment type="similarity">
    <text evidence="2 9">Belongs to the binding-protein-dependent transport system permease family.</text>
</comment>
<dbReference type="AlphaFoldDB" id="A0A317EGJ7"/>
<dbReference type="EMBL" id="QGLE01000001">
    <property type="protein sequence ID" value="PWR25881.1"/>
    <property type="molecule type" value="Genomic_DNA"/>
</dbReference>
<evidence type="ECO:0000313" key="12">
    <source>
        <dbReference type="Proteomes" id="UP000245461"/>
    </source>
</evidence>
<keyword evidence="12" id="KW-1185">Reference proteome</keyword>
<dbReference type="InterPro" id="IPR035906">
    <property type="entry name" value="MetI-like_sf"/>
</dbReference>
<evidence type="ECO:0000256" key="2">
    <source>
        <dbReference type="ARBA" id="ARBA00009306"/>
    </source>
</evidence>
<keyword evidence="3 9" id="KW-0813">Transport</keyword>
<sequence>MTAIERGGRPHRPVSARQLSARGYLVLSWVVPVLLLAGWEAMARFGFIQPHVLPAPSKVALTAWKLTISGALPGDLGVSLIRAAVGFAIGGGIGFALGILVGFSRMAEAVIDRSVQMVRAIPFLALLPLVIVWFGVGESQKIFLVALGVGFPIYINTVLGIRQVDAKLLELGRVQGLGTRELIRRIILPGAMPSILTGVRFALATAWLALVVAETIGSQSGLGFLAMDAREFLRTDVIVLTILIYAAIGVLADTLARSLEKRLLQWHPNFGSRR</sequence>
<feature type="transmembrane region" description="Helical" evidence="9">
    <location>
        <begin position="115"/>
        <end position="136"/>
    </location>
</feature>
<evidence type="ECO:0000259" key="10">
    <source>
        <dbReference type="PROSITE" id="PS50928"/>
    </source>
</evidence>
<organism evidence="11 12">
    <name type="scientific">Zavarzinia aquatilis</name>
    <dbReference type="NCBI Taxonomy" id="2211142"/>
    <lineage>
        <taxon>Bacteria</taxon>
        <taxon>Pseudomonadati</taxon>
        <taxon>Pseudomonadota</taxon>
        <taxon>Alphaproteobacteria</taxon>
        <taxon>Rhodospirillales</taxon>
        <taxon>Zavarziniaceae</taxon>
        <taxon>Zavarzinia</taxon>
    </lineage>
</organism>
<dbReference type="SUPFAM" id="SSF161098">
    <property type="entry name" value="MetI-like"/>
    <property type="match status" value="1"/>
</dbReference>
<dbReference type="Pfam" id="PF00528">
    <property type="entry name" value="BPD_transp_1"/>
    <property type="match status" value="1"/>
</dbReference>
<evidence type="ECO:0000256" key="5">
    <source>
        <dbReference type="ARBA" id="ARBA00022692"/>
    </source>
</evidence>
<accession>A0A317EGJ7</accession>
<dbReference type="GO" id="GO:0005886">
    <property type="term" value="C:plasma membrane"/>
    <property type="evidence" value="ECO:0007669"/>
    <property type="project" value="UniProtKB-SubCell"/>
</dbReference>
<keyword evidence="4" id="KW-1003">Cell membrane</keyword>
<keyword evidence="5 9" id="KW-0812">Transmembrane</keyword>
<feature type="transmembrane region" description="Helical" evidence="9">
    <location>
        <begin position="182"/>
        <end position="212"/>
    </location>
</feature>
<dbReference type="GO" id="GO:0042918">
    <property type="term" value="P:alkanesulfonate transmembrane transport"/>
    <property type="evidence" value="ECO:0007669"/>
    <property type="project" value="UniProtKB-ARBA"/>
</dbReference>
<name>A0A317EGJ7_9PROT</name>
<evidence type="ECO:0000256" key="3">
    <source>
        <dbReference type="ARBA" id="ARBA00022448"/>
    </source>
</evidence>
<dbReference type="PANTHER" id="PTHR30151:SF38">
    <property type="entry name" value="ALIPHATIC SULFONATES TRANSPORT PERMEASE PROTEIN SSUC-RELATED"/>
    <property type="match status" value="1"/>
</dbReference>
<reference evidence="11 12" key="1">
    <citation type="submission" date="2018-05" db="EMBL/GenBank/DDBJ databases">
        <title>Zavarzinia sp. HR-AS.</title>
        <authorList>
            <person name="Lee Y."/>
            <person name="Jeon C.O."/>
        </authorList>
    </citation>
    <scope>NUCLEOTIDE SEQUENCE [LARGE SCALE GENOMIC DNA]</scope>
    <source>
        <strain evidence="11 12">HR-AS</strain>
    </source>
</reference>
<evidence type="ECO:0000313" key="11">
    <source>
        <dbReference type="EMBL" id="PWR25881.1"/>
    </source>
</evidence>
<comment type="caution">
    <text evidence="11">The sequence shown here is derived from an EMBL/GenBank/DDBJ whole genome shotgun (WGS) entry which is preliminary data.</text>
</comment>
<feature type="transmembrane region" description="Helical" evidence="9">
    <location>
        <begin position="21"/>
        <end position="39"/>
    </location>
</feature>
<gene>
    <name evidence="11" type="ORF">DKG74_02720</name>
</gene>
<feature type="domain" description="ABC transmembrane type-1" evidence="10">
    <location>
        <begin position="76"/>
        <end position="256"/>
    </location>
</feature>
<dbReference type="PROSITE" id="PS50928">
    <property type="entry name" value="ABC_TM1"/>
    <property type="match status" value="1"/>
</dbReference>
<evidence type="ECO:0000256" key="6">
    <source>
        <dbReference type="ARBA" id="ARBA00022989"/>
    </source>
</evidence>
<proteinExistence type="inferred from homology"/>
<feature type="transmembrane region" description="Helical" evidence="9">
    <location>
        <begin position="142"/>
        <end position="161"/>
    </location>
</feature>
<comment type="subcellular location">
    <subcellularLocation>
        <location evidence="1 9">Cell membrane</location>
        <topology evidence="1 9">Multi-pass membrane protein</topology>
    </subcellularLocation>
</comment>
<feature type="transmembrane region" description="Helical" evidence="9">
    <location>
        <begin position="80"/>
        <end position="103"/>
    </location>
</feature>
<dbReference type="OrthoDB" id="9799271at2"/>
<evidence type="ECO:0000256" key="1">
    <source>
        <dbReference type="ARBA" id="ARBA00004651"/>
    </source>
</evidence>
<dbReference type="CDD" id="cd06261">
    <property type="entry name" value="TM_PBP2"/>
    <property type="match status" value="1"/>
</dbReference>
<feature type="transmembrane region" description="Helical" evidence="9">
    <location>
        <begin position="232"/>
        <end position="252"/>
    </location>
</feature>
<protein>
    <submittedName>
        <fullName evidence="11">ABC transporter permease</fullName>
    </submittedName>
</protein>
<comment type="function">
    <text evidence="8">Probably part of an ABC transporter complex. Probably responsible for the translocation of the substrate across the membrane.</text>
</comment>
<evidence type="ECO:0000256" key="8">
    <source>
        <dbReference type="ARBA" id="ARBA00056719"/>
    </source>
</evidence>